<feature type="binding site" evidence="5">
    <location>
        <position position="116"/>
    </location>
    <ligand>
        <name>substrate</name>
    </ligand>
</feature>
<evidence type="ECO:0000256" key="4">
    <source>
        <dbReference type="ARBA" id="ARBA00030169"/>
    </source>
</evidence>
<dbReference type="GO" id="GO:0046872">
    <property type="term" value="F:metal ion binding"/>
    <property type="evidence" value="ECO:0007669"/>
    <property type="project" value="UniProtKB-KW"/>
</dbReference>
<protein>
    <recommendedName>
        <fullName evidence="2">Putative 4-hydroxy-4-methyl-2-oxoglutarate aldolase</fullName>
    </recommendedName>
    <alternativeName>
        <fullName evidence="3">Regulator of ribonuclease activity homolog</fullName>
    </alternativeName>
    <alternativeName>
        <fullName evidence="4">RraA-like protein</fullName>
    </alternativeName>
</protein>
<evidence type="ECO:0000256" key="3">
    <source>
        <dbReference type="ARBA" id="ARBA00029596"/>
    </source>
</evidence>
<proteinExistence type="predicted"/>
<evidence type="ECO:0000313" key="6">
    <source>
        <dbReference type="EMBL" id="TFV41523.1"/>
    </source>
</evidence>
<dbReference type="InterPro" id="IPR036704">
    <property type="entry name" value="RraA/RraA-like_sf"/>
</dbReference>
<dbReference type="CDD" id="cd16841">
    <property type="entry name" value="RraA_family"/>
    <property type="match status" value="1"/>
</dbReference>
<dbReference type="OrthoDB" id="9812532at2"/>
<dbReference type="EMBL" id="SPQU01000002">
    <property type="protein sequence ID" value="TFV41523.1"/>
    <property type="molecule type" value="Genomic_DNA"/>
</dbReference>
<dbReference type="NCBIfam" id="NF004850">
    <property type="entry name" value="PRK06201.1"/>
    <property type="match status" value="1"/>
</dbReference>
<keyword evidence="5" id="KW-0479">Metal-binding</keyword>
<evidence type="ECO:0000256" key="2">
    <source>
        <dbReference type="ARBA" id="ARBA00016549"/>
    </source>
</evidence>
<dbReference type="SUPFAM" id="SSF89562">
    <property type="entry name" value="RraA-like"/>
    <property type="match status" value="1"/>
</dbReference>
<evidence type="ECO:0000313" key="7">
    <source>
        <dbReference type="Proteomes" id="UP000298225"/>
    </source>
</evidence>
<dbReference type="Pfam" id="PF03737">
    <property type="entry name" value="RraA-like"/>
    <property type="match status" value="1"/>
</dbReference>
<comment type="cofactor">
    <cofactor evidence="1">
        <name>a divalent metal cation</name>
        <dbReference type="ChEBI" id="CHEBI:60240"/>
    </cofactor>
</comment>
<feature type="binding site" evidence="5">
    <location>
        <position position="117"/>
    </location>
    <ligand>
        <name>Mg(2+)</name>
        <dbReference type="ChEBI" id="CHEBI:18420"/>
    </ligand>
</feature>
<comment type="cofactor">
    <cofactor evidence="5">
        <name>Mg(2+)</name>
        <dbReference type="ChEBI" id="CHEBI:18420"/>
    </cofactor>
</comment>
<reference evidence="6 7" key="1">
    <citation type="submission" date="2019-03" db="EMBL/GenBank/DDBJ databases">
        <title>Bradyrhizobium strains diversity isolated from Chamaecrista fasciculata.</title>
        <authorList>
            <person name="Urquiaga M.C.O."/>
            <person name="Hungria M."/>
            <person name="Delamuta J.R.M."/>
        </authorList>
    </citation>
    <scope>NUCLEOTIDE SEQUENCE [LARGE SCALE GENOMIC DNA]</scope>
    <source>
        <strain evidence="6 7">CNPSo 3424</strain>
    </source>
</reference>
<dbReference type="InterPro" id="IPR005493">
    <property type="entry name" value="RraA/RraA-like"/>
</dbReference>
<name>A0A4Y9LHS2_9BRAD</name>
<comment type="caution">
    <text evidence="6">The sequence shown here is derived from an EMBL/GenBank/DDBJ whole genome shotgun (WGS) entry which is preliminary data.</text>
</comment>
<dbReference type="PANTHER" id="PTHR33254:SF4">
    <property type="entry name" value="4-HYDROXY-4-METHYL-2-OXOGLUTARATE ALDOLASE 3-RELATED"/>
    <property type="match status" value="1"/>
</dbReference>
<keyword evidence="5" id="KW-0460">Magnesium</keyword>
<gene>
    <name evidence="6" type="ORF">E4K66_04160</name>
</gene>
<evidence type="ECO:0000256" key="5">
    <source>
        <dbReference type="PIRSR" id="PIRSR605493-1"/>
    </source>
</evidence>
<sequence length="210" mass="21890">MVGNRENQSASSADPALLEAFKSAATSIISDNLQRLPGANLRPFHRGGSMAGTAVTVRTAPGDNLFIHKALELVRPGDVIVVDGGGDLSRALVGEIMSLIASTRGAAGLVIDGAIRDAGEIARSDFPVFARGANHRGPYKNGPGEINVPVSIGGLIVSPGDIVVGDEDGVVAFPQAIASDLLIKVRAQEEREAEMLLSIREGRYRGAYGH</sequence>
<dbReference type="RefSeq" id="WP_135168182.1">
    <property type="nucleotide sequence ID" value="NZ_SPQU01000002.1"/>
</dbReference>
<accession>A0A4Y9LHS2</accession>
<evidence type="ECO:0000256" key="1">
    <source>
        <dbReference type="ARBA" id="ARBA00001968"/>
    </source>
</evidence>
<feature type="binding site" evidence="5">
    <location>
        <begin position="94"/>
        <end position="97"/>
    </location>
    <ligand>
        <name>substrate</name>
    </ligand>
</feature>
<dbReference type="PANTHER" id="PTHR33254">
    <property type="entry name" value="4-HYDROXY-4-METHYL-2-OXOGLUTARATE ALDOLASE 3-RELATED"/>
    <property type="match status" value="1"/>
</dbReference>
<dbReference type="Proteomes" id="UP000298225">
    <property type="component" value="Unassembled WGS sequence"/>
</dbReference>
<dbReference type="Gene3D" id="3.50.30.40">
    <property type="entry name" value="Ribonuclease E inhibitor RraA/RraA-like"/>
    <property type="match status" value="1"/>
</dbReference>
<dbReference type="AlphaFoldDB" id="A0A4Y9LHS2"/>
<organism evidence="6 7">
    <name type="scientific">Bradyrhizobium frederickii</name>
    <dbReference type="NCBI Taxonomy" id="2560054"/>
    <lineage>
        <taxon>Bacteria</taxon>
        <taxon>Pseudomonadati</taxon>
        <taxon>Pseudomonadota</taxon>
        <taxon>Alphaproteobacteria</taxon>
        <taxon>Hyphomicrobiales</taxon>
        <taxon>Nitrobacteraceae</taxon>
        <taxon>Bradyrhizobium</taxon>
    </lineage>
</organism>
<keyword evidence="7" id="KW-1185">Reference proteome</keyword>